<dbReference type="Gene3D" id="1.10.287.370">
    <property type="match status" value="1"/>
</dbReference>
<evidence type="ECO:0000313" key="6">
    <source>
        <dbReference type="Proteomes" id="UP000635477"/>
    </source>
</evidence>
<comment type="similarity">
    <text evidence="1">Belongs to the prefoldin subunit beta family.</text>
</comment>
<dbReference type="OrthoDB" id="5242628at2759"/>
<evidence type="ECO:0000259" key="4">
    <source>
        <dbReference type="Pfam" id="PF26118"/>
    </source>
</evidence>
<keyword evidence="6" id="KW-1185">Reference proteome</keyword>
<feature type="domain" description="DUF8035" evidence="4">
    <location>
        <begin position="651"/>
        <end position="705"/>
    </location>
</feature>
<dbReference type="GO" id="GO:0044183">
    <property type="term" value="F:protein folding chaperone"/>
    <property type="evidence" value="ECO:0007669"/>
    <property type="project" value="TreeGrafter"/>
</dbReference>
<dbReference type="GO" id="GO:0005737">
    <property type="term" value="C:cytoplasm"/>
    <property type="evidence" value="ECO:0007669"/>
    <property type="project" value="TreeGrafter"/>
</dbReference>
<dbReference type="PANTHER" id="PTHR20903">
    <property type="entry name" value="PREFOLDIN SUBUNIT 1-RELATED"/>
    <property type="match status" value="1"/>
</dbReference>
<reference evidence="5" key="1">
    <citation type="journal article" date="2020" name="BMC Genomics">
        <title>Correction to: Identification and distribution of gene clusters required for synthesis of sphingolipid metabolism inhibitors in diverse species of the filamentous fungus Fusarium.</title>
        <authorList>
            <person name="Kim H.S."/>
            <person name="Lohmar J.M."/>
            <person name="Busman M."/>
            <person name="Brown D.W."/>
            <person name="Naumann T.A."/>
            <person name="Divon H.H."/>
            <person name="Lysoe E."/>
            <person name="Uhlig S."/>
            <person name="Proctor R.H."/>
        </authorList>
    </citation>
    <scope>NUCLEOTIDE SEQUENCE</scope>
    <source>
        <strain evidence="5">NRRL 22465</strain>
    </source>
</reference>
<sequence length="755" mass="88600">MSIPNEALQKLVREIESQAVAAQQQIGLARTQMTARQREQRLVKLTMSEMASLPQDAVVYEGVGKMFVSLPVDTLREKLEGQTHTLEGEVDKLSQRLLYLETTHKNSREHIEQMLRTKPGMHQRPSRHKTASAYAVSAFANMYSPASWQIQPYHEPSSLLRKRSIGVFVYCTIWRLRPLTYLSPLPPPFLLLSPLTITLNRLLFSNPISVSRQIPTPIPNHLLTRRLEIHSIWPADSIIMSRSSYSYDDDDDDYDIRVRQRGPSPAGIRYVSSPHRPQNYHGAPAGPSHLGPERLTSILNRSRSRSRSRTYERRASSPPAPTGPIIINNRIYNDLSSEDESDRRKQVVQSSRRRHSRSGSRSRSRSSSFMTREEWEAERARKEVEEMRIASTREKDKQRLTKEYRSEWEAEQARKELEKMRIANSREKDERQMVKGYREEWEAEQSRKELERVHLANAREDEERRLLREYREEQELLQAKRELSTIKNKEARAAEEDRIMKEFELKRLRAEDAAKEIRDRRDKEAAAAVEEYRKKELDRVTKEKKLKDQKEREAAEAVERYKQQEKDRVAKEKADKEAKDKEYQKRLKEDLARSGLDEEAIAAIMKKEKIKREQPSPHLAYHRPEFSHGAVPVGHVGYAGHVTQTAQVDRPTYTRMSRRHLSIESLRSFGVDFDLDTDPEYILIKRWVPEWEQDRLWKHTKLVREKRDKMLMIEEKRPSKEGPDFEWVRKKPDKHDRRRSKSPSLLMYLAGVRPA</sequence>
<feature type="region of interest" description="Disordered" evidence="3">
    <location>
        <begin position="538"/>
        <end position="584"/>
    </location>
</feature>
<dbReference type="InterPro" id="IPR058348">
    <property type="entry name" value="DUF8035"/>
</dbReference>
<dbReference type="GO" id="GO:0051082">
    <property type="term" value="F:unfolded protein binding"/>
    <property type="evidence" value="ECO:0007669"/>
    <property type="project" value="InterPro"/>
</dbReference>
<name>A0A8H4U207_9HYPO</name>
<dbReference type="InterPro" id="IPR009053">
    <property type="entry name" value="Prefoldin"/>
</dbReference>
<feature type="region of interest" description="Disordered" evidence="3">
    <location>
        <begin position="261"/>
        <end position="383"/>
    </location>
</feature>
<reference evidence="5" key="2">
    <citation type="submission" date="2020-05" db="EMBL/GenBank/DDBJ databases">
        <authorList>
            <person name="Kim H.-S."/>
            <person name="Proctor R.H."/>
            <person name="Brown D.W."/>
        </authorList>
    </citation>
    <scope>NUCLEOTIDE SEQUENCE</scope>
    <source>
        <strain evidence="5">NRRL 22465</strain>
    </source>
</reference>
<gene>
    <name evidence="5" type="ORF">FZEAL_10426</name>
</gene>
<dbReference type="GO" id="GO:0016272">
    <property type="term" value="C:prefoldin complex"/>
    <property type="evidence" value="ECO:0007669"/>
    <property type="project" value="InterPro"/>
</dbReference>
<evidence type="ECO:0000256" key="3">
    <source>
        <dbReference type="SAM" id="MobiDB-lite"/>
    </source>
</evidence>
<evidence type="ECO:0000256" key="1">
    <source>
        <dbReference type="ARBA" id="ARBA00008045"/>
    </source>
</evidence>
<protein>
    <recommendedName>
        <fullName evidence="4">DUF8035 domain-containing protein</fullName>
    </recommendedName>
</protein>
<feature type="region of interest" description="Disordered" evidence="3">
    <location>
        <begin position="715"/>
        <end position="742"/>
    </location>
</feature>
<dbReference type="CDD" id="cd23164">
    <property type="entry name" value="Prefoldin_1"/>
    <property type="match status" value="1"/>
</dbReference>
<dbReference type="Pfam" id="PF26118">
    <property type="entry name" value="DUF8035"/>
    <property type="match status" value="1"/>
</dbReference>
<accession>A0A8H4U207</accession>
<dbReference type="Proteomes" id="UP000635477">
    <property type="component" value="Unassembled WGS sequence"/>
</dbReference>
<dbReference type="EMBL" id="JABEYC010001174">
    <property type="protein sequence ID" value="KAF4968217.1"/>
    <property type="molecule type" value="Genomic_DNA"/>
</dbReference>
<dbReference type="Pfam" id="PF01920">
    <property type="entry name" value="Prefoldin_2"/>
    <property type="match status" value="1"/>
</dbReference>
<evidence type="ECO:0000256" key="2">
    <source>
        <dbReference type="ARBA" id="ARBA00023186"/>
    </source>
</evidence>
<feature type="compositionally biased region" description="Basic and acidic residues" evidence="3">
    <location>
        <begin position="371"/>
        <end position="383"/>
    </location>
</feature>
<comment type="caution">
    <text evidence="5">The sequence shown here is derived from an EMBL/GenBank/DDBJ whole genome shotgun (WGS) entry which is preliminary data.</text>
</comment>
<organism evidence="5 6">
    <name type="scientific">Fusarium zealandicum</name>
    <dbReference type="NCBI Taxonomy" id="1053134"/>
    <lineage>
        <taxon>Eukaryota</taxon>
        <taxon>Fungi</taxon>
        <taxon>Dikarya</taxon>
        <taxon>Ascomycota</taxon>
        <taxon>Pezizomycotina</taxon>
        <taxon>Sordariomycetes</taxon>
        <taxon>Hypocreomycetidae</taxon>
        <taxon>Hypocreales</taxon>
        <taxon>Nectriaceae</taxon>
        <taxon>Fusarium</taxon>
        <taxon>Fusarium staphyleae species complex</taxon>
    </lineage>
</organism>
<evidence type="ECO:0000313" key="5">
    <source>
        <dbReference type="EMBL" id="KAF4968217.1"/>
    </source>
</evidence>
<dbReference type="AlphaFoldDB" id="A0A8H4U207"/>
<dbReference type="SUPFAM" id="SSF46579">
    <property type="entry name" value="Prefoldin"/>
    <property type="match status" value="1"/>
</dbReference>
<feature type="compositionally biased region" description="Basic residues" evidence="3">
    <location>
        <begin position="351"/>
        <end position="364"/>
    </location>
</feature>
<feature type="compositionally biased region" description="Basic and acidic residues" evidence="3">
    <location>
        <begin position="715"/>
        <end position="735"/>
    </location>
</feature>
<dbReference type="PANTHER" id="PTHR20903:SF0">
    <property type="entry name" value="PREFOLDIN SUBUNIT 1"/>
    <property type="match status" value="1"/>
</dbReference>
<proteinExistence type="inferred from homology"/>
<keyword evidence="2" id="KW-0143">Chaperone</keyword>
<dbReference type="InterPro" id="IPR002777">
    <property type="entry name" value="PFD_beta-like"/>
</dbReference>